<accession>A0AAP2CIZ5</accession>
<dbReference type="AlphaFoldDB" id="A0AAP2CIZ5"/>
<dbReference type="EMBL" id="JAHCMY010000001">
    <property type="protein sequence ID" value="MBS9522672.1"/>
    <property type="molecule type" value="Genomic_DNA"/>
</dbReference>
<keyword evidence="3" id="KW-1185">Reference proteome</keyword>
<keyword evidence="1" id="KW-0812">Transmembrane</keyword>
<evidence type="ECO:0000313" key="2">
    <source>
        <dbReference type="EMBL" id="MBS9522672.1"/>
    </source>
</evidence>
<gene>
    <name evidence="2" type="ORF">KI659_01475</name>
</gene>
<dbReference type="RefSeq" id="WP_213943565.1">
    <property type="nucleotide sequence ID" value="NZ_JAHBGI010000004.1"/>
</dbReference>
<dbReference type="Proteomes" id="UP001319104">
    <property type="component" value="Unassembled WGS sequence"/>
</dbReference>
<name>A0AAP2CIZ5_9BACT</name>
<feature type="transmembrane region" description="Helical" evidence="1">
    <location>
        <begin position="9"/>
        <end position="29"/>
    </location>
</feature>
<keyword evidence="1" id="KW-0472">Membrane</keyword>
<organism evidence="2 3">
    <name type="scientific">Litoribacter ruber</name>
    <dbReference type="NCBI Taxonomy" id="702568"/>
    <lineage>
        <taxon>Bacteria</taxon>
        <taxon>Pseudomonadati</taxon>
        <taxon>Bacteroidota</taxon>
        <taxon>Cytophagia</taxon>
        <taxon>Cytophagales</taxon>
        <taxon>Cyclobacteriaceae</taxon>
        <taxon>Litoribacter</taxon>
    </lineage>
</organism>
<comment type="caution">
    <text evidence="2">The sequence shown here is derived from an EMBL/GenBank/DDBJ whole genome shotgun (WGS) entry which is preliminary data.</text>
</comment>
<keyword evidence="1" id="KW-1133">Transmembrane helix</keyword>
<feature type="transmembrane region" description="Helical" evidence="1">
    <location>
        <begin position="41"/>
        <end position="60"/>
    </location>
</feature>
<evidence type="ECO:0000256" key="1">
    <source>
        <dbReference type="SAM" id="Phobius"/>
    </source>
</evidence>
<evidence type="ECO:0008006" key="4">
    <source>
        <dbReference type="Google" id="ProtNLM"/>
    </source>
</evidence>
<sequence length="68" mass="7806">MKTNRKNQFLVVLFLMGMVALNYPVLSIYNVQSTLAGIPVLYFMVFSNWILLIGFTLLIISRYSSKDV</sequence>
<proteinExistence type="predicted"/>
<protein>
    <recommendedName>
        <fullName evidence="4">DUF3311 domain-containing protein</fullName>
    </recommendedName>
</protein>
<reference evidence="2 3" key="1">
    <citation type="submission" date="2021-05" db="EMBL/GenBank/DDBJ databases">
        <authorList>
            <person name="Zhang Z.D."/>
            <person name="Osman G."/>
        </authorList>
    </citation>
    <scope>NUCLEOTIDE SEQUENCE [LARGE SCALE GENOMIC DNA]</scope>
    <source>
        <strain evidence="2 3">KCTC 32217</strain>
    </source>
</reference>
<evidence type="ECO:0000313" key="3">
    <source>
        <dbReference type="Proteomes" id="UP001319104"/>
    </source>
</evidence>